<keyword evidence="7" id="KW-1185">Reference proteome</keyword>
<evidence type="ECO:0000256" key="2">
    <source>
        <dbReference type="ARBA" id="ARBA00011266"/>
    </source>
</evidence>
<protein>
    <submittedName>
        <fullName evidence="6">Putative mitochondrial 60s acidic ribosomal protein P2</fullName>
    </submittedName>
</protein>
<dbReference type="OrthoDB" id="267775at2759"/>
<comment type="similarity">
    <text evidence="1">Belongs to the eukaryotic ribosomal protein P1/P2 family.</text>
</comment>
<dbReference type="GO" id="GO:0022625">
    <property type="term" value="C:cytosolic large ribosomal subunit"/>
    <property type="evidence" value="ECO:0007669"/>
    <property type="project" value="TreeGrafter"/>
</dbReference>
<dbReference type="InterPro" id="IPR038716">
    <property type="entry name" value="P1/P2_N_sf"/>
</dbReference>
<comment type="subunit">
    <text evidence="2">P1 and P2 exist as dimers at the large ribosomal subunit.</text>
</comment>
<dbReference type="Gene3D" id="1.10.10.1410">
    <property type="match status" value="1"/>
</dbReference>
<dbReference type="Proteomes" id="UP000037923">
    <property type="component" value="Unassembled WGS sequence"/>
</dbReference>
<dbReference type="FunFam" id="1.10.10.1410:FF:000002">
    <property type="entry name" value="60S acidic ribosomal protein P2"/>
    <property type="match status" value="1"/>
</dbReference>
<dbReference type="GeneID" id="26910038"/>
<dbReference type="VEuPathDB" id="TriTrypDB:LpyrH10_34_0580"/>
<evidence type="ECO:0000313" key="6">
    <source>
        <dbReference type="EMBL" id="KPA73623.1"/>
    </source>
</evidence>
<evidence type="ECO:0000313" key="7">
    <source>
        <dbReference type="Proteomes" id="UP000037923"/>
    </source>
</evidence>
<dbReference type="EMBL" id="LGTL01000034">
    <property type="protein sequence ID" value="KPA73623.1"/>
    <property type="molecule type" value="Genomic_DNA"/>
</dbReference>
<sequence length="174" mass="18319">MFIYYSNVAATLLLLPLRCYAPLYSRHNLLCVCAGLLTKQHHHKIEILLLLHLPSPPFPTFYAVMSTESLACTYAALLLHDAGVPVTADNISAAVKAAGVEVRPTLPIIFARFLEKKSVDSLMAAAAAVAPAAAEAPAAAAGGAAPAAGGKAKEEKKKEVEEEGDDDMGFGLFD</sequence>
<dbReference type="Pfam" id="PF00428">
    <property type="entry name" value="Ribosomal_60s"/>
    <property type="match status" value="1"/>
</dbReference>
<evidence type="ECO:0000256" key="1">
    <source>
        <dbReference type="ARBA" id="ARBA00005436"/>
    </source>
</evidence>
<feature type="region of interest" description="Disordered" evidence="5">
    <location>
        <begin position="142"/>
        <end position="174"/>
    </location>
</feature>
<reference evidence="6 7" key="1">
    <citation type="submission" date="2015-07" db="EMBL/GenBank/DDBJ databases">
        <title>High-quality genome of monoxenous trypanosomatid Leptomonas pyrrhocoris.</title>
        <authorList>
            <person name="Flegontov P."/>
            <person name="Butenko A."/>
            <person name="Firsov S."/>
            <person name="Vlcek C."/>
            <person name="Logacheva M.D."/>
            <person name="Field M."/>
            <person name="Filatov D."/>
            <person name="Flegontova O."/>
            <person name="Gerasimov E."/>
            <person name="Jackson A.P."/>
            <person name="Kelly S."/>
            <person name="Opperdoes F."/>
            <person name="O'Reilly A."/>
            <person name="Votypka J."/>
            <person name="Yurchenko V."/>
            <person name="Lukes J."/>
        </authorList>
    </citation>
    <scope>NUCLEOTIDE SEQUENCE [LARGE SCALE GENOMIC DNA]</scope>
    <source>
        <strain evidence="6">H10</strain>
    </source>
</reference>
<dbReference type="GO" id="GO:0030295">
    <property type="term" value="F:protein kinase activator activity"/>
    <property type="evidence" value="ECO:0007669"/>
    <property type="project" value="TreeGrafter"/>
</dbReference>
<evidence type="ECO:0000256" key="4">
    <source>
        <dbReference type="ARBA" id="ARBA00023274"/>
    </source>
</evidence>
<dbReference type="GO" id="GO:0002181">
    <property type="term" value="P:cytoplasmic translation"/>
    <property type="evidence" value="ECO:0007669"/>
    <property type="project" value="TreeGrafter"/>
</dbReference>
<dbReference type="GO" id="GO:0043021">
    <property type="term" value="F:ribonucleoprotein complex binding"/>
    <property type="evidence" value="ECO:0007669"/>
    <property type="project" value="TreeGrafter"/>
</dbReference>
<dbReference type="RefSeq" id="XP_015652062.1">
    <property type="nucleotide sequence ID" value="XM_015809387.1"/>
</dbReference>
<dbReference type="PANTHER" id="PTHR45696:SF6">
    <property type="entry name" value="ACIDIC RIBOSOMAL PROTEIN P2, PUTATIVE-RELATED"/>
    <property type="match status" value="1"/>
</dbReference>
<dbReference type="CDD" id="cd05831">
    <property type="entry name" value="Ribosomal_P1"/>
    <property type="match status" value="1"/>
</dbReference>
<dbReference type="GO" id="GO:0003735">
    <property type="term" value="F:structural constituent of ribosome"/>
    <property type="evidence" value="ECO:0007669"/>
    <property type="project" value="InterPro"/>
</dbReference>
<evidence type="ECO:0000256" key="5">
    <source>
        <dbReference type="SAM" id="MobiDB-lite"/>
    </source>
</evidence>
<evidence type="ECO:0000256" key="3">
    <source>
        <dbReference type="ARBA" id="ARBA00022980"/>
    </source>
</evidence>
<feature type="compositionally biased region" description="Basic and acidic residues" evidence="5">
    <location>
        <begin position="151"/>
        <end position="160"/>
    </location>
</feature>
<dbReference type="PANTHER" id="PTHR45696">
    <property type="entry name" value="60S ACIDIC RIBOSOMAL PROTEIN P1"/>
    <property type="match status" value="1"/>
</dbReference>
<accession>A0A0M9FQ02</accession>
<dbReference type="InterPro" id="IPR027534">
    <property type="entry name" value="Ribosomal_P1/P2"/>
</dbReference>
<dbReference type="GO" id="GO:0006414">
    <property type="term" value="P:translational elongation"/>
    <property type="evidence" value="ECO:0007669"/>
    <property type="project" value="InterPro"/>
</dbReference>
<name>A0A0M9FQ02_LEPPY</name>
<proteinExistence type="inferred from homology"/>
<keyword evidence="3 6" id="KW-0689">Ribosomal protein</keyword>
<organism evidence="6 7">
    <name type="scientific">Leptomonas pyrrhocoris</name>
    <name type="common">Firebug parasite</name>
    <dbReference type="NCBI Taxonomy" id="157538"/>
    <lineage>
        <taxon>Eukaryota</taxon>
        <taxon>Discoba</taxon>
        <taxon>Euglenozoa</taxon>
        <taxon>Kinetoplastea</taxon>
        <taxon>Metakinetoplastina</taxon>
        <taxon>Trypanosomatida</taxon>
        <taxon>Trypanosomatidae</taxon>
        <taxon>Leishmaniinae</taxon>
        <taxon>Leptomonas</taxon>
    </lineage>
</organism>
<dbReference type="AlphaFoldDB" id="A0A0M9FQ02"/>
<dbReference type="HAMAP" id="MF_01478">
    <property type="entry name" value="Ribosomal_L12_arch"/>
    <property type="match status" value="1"/>
</dbReference>
<dbReference type="OMA" id="IEPYWPM"/>
<keyword evidence="4" id="KW-0687">Ribonucleoprotein</keyword>
<gene>
    <name evidence="6" type="ORF">ABB37_09755</name>
</gene>
<comment type="caution">
    <text evidence="6">The sequence shown here is derived from an EMBL/GenBank/DDBJ whole genome shotgun (WGS) entry which is preliminary data.</text>
</comment>